<keyword evidence="1" id="KW-0812">Transmembrane</keyword>
<dbReference type="OMA" id="VASWINH"/>
<keyword evidence="3" id="KW-1185">Reference proteome</keyword>
<dbReference type="GeneID" id="14696470"/>
<sequence>MYYWLYVDVLNREPSHTDTIELYKDLINQHDSGSIFQEYKNQFNEKKSENLIKLFTLYKNFNKVEIDTTSNKEKCGCAKECATTYMGYIDLCHNGNDQDFCNELKNFRVRYNNHIKSIENCNAPKELPSFQGSSLAATISIPVSIMSVISFFSFITYKVASWINHTLMKKKRSFNELLQASENNSNRGPYNIAYSLSE</sequence>
<keyword evidence="1" id="KW-0472">Membrane</keyword>
<protein>
    <recommendedName>
        <fullName evidence="4">CYIR protein</fullName>
    </recommendedName>
</protein>
<feature type="transmembrane region" description="Helical" evidence="1">
    <location>
        <begin position="135"/>
        <end position="160"/>
    </location>
</feature>
<dbReference type="RefSeq" id="XP_004228146.1">
    <property type="nucleotide sequence ID" value="XM_004228098.1"/>
</dbReference>
<dbReference type="OrthoDB" id="387017at2759"/>
<keyword evidence="1" id="KW-1133">Transmembrane helix</keyword>
<dbReference type="EMBL" id="DF158195">
    <property type="protein sequence ID" value="GAB69928.1"/>
    <property type="molecule type" value="Genomic_DNA"/>
</dbReference>
<dbReference type="PhylomeDB" id="K6UNY9"/>
<accession>K6UNY9</accession>
<proteinExistence type="predicted"/>
<dbReference type="KEGG" id="pcy:PCYB_006770"/>
<dbReference type="VEuPathDB" id="PlasmoDB:PCYB_006770"/>
<dbReference type="AlphaFoldDB" id="K6UNY9"/>
<evidence type="ECO:0000313" key="2">
    <source>
        <dbReference type="EMBL" id="GAB69928.1"/>
    </source>
</evidence>
<dbReference type="Proteomes" id="UP000006319">
    <property type="component" value="Unassembled WGS sequence"/>
</dbReference>
<evidence type="ECO:0000256" key="1">
    <source>
        <dbReference type="SAM" id="Phobius"/>
    </source>
</evidence>
<organism evidence="2 3">
    <name type="scientific">Plasmodium cynomolgi (strain B)</name>
    <dbReference type="NCBI Taxonomy" id="1120755"/>
    <lineage>
        <taxon>Eukaryota</taxon>
        <taxon>Sar</taxon>
        <taxon>Alveolata</taxon>
        <taxon>Apicomplexa</taxon>
        <taxon>Aconoidasida</taxon>
        <taxon>Haemosporida</taxon>
        <taxon>Plasmodiidae</taxon>
        <taxon>Plasmodium</taxon>
        <taxon>Plasmodium (Plasmodium)</taxon>
    </lineage>
</organism>
<reference evidence="2 3" key="1">
    <citation type="journal article" date="2012" name="Nat. Genet.">
        <title>Plasmodium cynomolgi genome sequences provide insight into Plasmodium vivax and the monkey malaria clade.</title>
        <authorList>
            <person name="Tachibana S."/>
            <person name="Sullivan S.A."/>
            <person name="Kawai S."/>
            <person name="Nakamura S."/>
            <person name="Kim H.R."/>
            <person name="Goto N."/>
            <person name="Arisue N."/>
            <person name="Palacpac N.M.Q."/>
            <person name="Honma H."/>
            <person name="Yagi M."/>
            <person name="Tougan T."/>
            <person name="Katakai Y."/>
            <person name="Kaneko O."/>
            <person name="Mita T."/>
            <person name="Kita K."/>
            <person name="Yasutomi Y."/>
            <person name="Sutton P.L."/>
            <person name="Shakhbatyan R."/>
            <person name="Horii T."/>
            <person name="Yasunaga T."/>
            <person name="Barnwell J.W."/>
            <person name="Escalante A.A."/>
            <person name="Carlton J.M."/>
            <person name="Tanabe K."/>
        </authorList>
    </citation>
    <scope>NUCLEOTIDE SEQUENCE [LARGE SCALE GENOMIC DNA]</scope>
    <source>
        <strain evidence="2 3">B</strain>
    </source>
</reference>
<evidence type="ECO:0000313" key="3">
    <source>
        <dbReference type="Proteomes" id="UP000006319"/>
    </source>
</evidence>
<evidence type="ECO:0008006" key="4">
    <source>
        <dbReference type="Google" id="ProtNLM"/>
    </source>
</evidence>
<gene>
    <name evidence="2" type="ORF">PCYB_006770</name>
</gene>
<name>K6UNY9_PLACD</name>